<dbReference type="InterPro" id="IPR001789">
    <property type="entry name" value="Sig_transdc_resp-reg_receiver"/>
</dbReference>
<reference evidence="5 6" key="1">
    <citation type="submission" date="2023-08" db="EMBL/GenBank/DDBJ databases">
        <title>Pleionea litopenaei sp. nov., isolated from stomach of juvenile Litopenaeus vannamei.</title>
        <authorList>
            <person name="Rho A.M."/>
            <person name="Hwang C.Y."/>
        </authorList>
    </citation>
    <scope>NUCLEOTIDE SEQUENCE [LARGE SCALE GENOMIC DNA]</scope>
    <source>
        <strain evidence="5 6">HL-JVS1</strain>
    </source>
</reference>
<dbReference type="GO" id="GO:0000160">
    <property type="term" value="P:phosphorelay signal transduction system"/>
    <property type="evidence" value="ECO:0007669"/>
    <property type="project" value="InterPro"/>
</dbReference>
<evidence type="ECO:0000256" key="2">
    <source>
        <dbReference type="PROSITE-ProRule" id="PRU00169"/>
    </source>
</evidence>
<feature type="domain" description="Response regulatory" evidence="4">
    <location>
        <begin position="7"/>
        <end position="123"/>
    </location>
</feature>
<dbReference type="GO" id="GO:0006355">
    <property type="term" value="P:regulation of DNA-templated transcription"/>
    <property type="evidence" value="ECO:0007669"/>
    <property type="project" value="InterPro"/>
</dbReference>
<evidence type="ECO:0000313" key="6">
    <source>
        <dbReference type="Proteomes" id="UP001239782"/>
    </source>
</evidence>
<evidence type="ECO:0000259" key="3">
    <source>
        <dbReference type="PROSITE" id="PS50043"/>
    </source>
</evidence>
<dbReference type="PROSITE" id="PS50110">
    <property type="entry name" value="RESPONSE_REGULATORY"/>
    <property type="match status" value="1"/>
</dbReference>
<dbReference type="PRINTS" id="PR00038">
    <property type="entry name" value="HTHLUXR"/>
</dbReference>
<dbReference type="SMART" id="SM00448">
    <property type="entry name" value="REC"/>
    <property type="match status" value="1"/>
</dbReference>
<sequence>MSDLTIRLVLAEDQALLNNALSALLNLEPDIEVIATAQDGKSALQCVQEMAPDILLTDIEMPELSGLDVAAELKQLNLNTKVIIVTTFGRSGYLRRAMDLGVKGFLLKESSTDELASAIRRVHQGRKVIDPELITDAWDSENPLTDKERKALSLAKDGLSTEQIADRLHLSSGTVRNYLSQAASKLSASNRIEAARIAHQKGWL</sequence>
<dbReference type="EMBL" id="CP133548">
    <property type="protein sequence ID" value="WMS86295.1"/>
    <property type="molecule type" value="Genomic_DNA"/>
</dbReference>
<gene>
    <name evidence="5" type="ORF">Q9312_13810</name>
</gene>
<dbReference type="GO" id="GO:0003677">
    <property type="term" value="F:DNA binding"/>
    <property type="evidence" value="ECO:0007669"/>
    <property type="project" value="UniProtKB-KW"/>
</dbReference>
<keyword evidence="2" id="KW-0597">Phosphoprotein</keyword>
<dbReference type="PROSITE" id="PS50043">
    <property type="entry name" value="HTH_LUXR_2"/>
    <property type="match status" value="1"/>
</dbReference>
<dbReference type="Proteomes" id="UP001239782">
    <property type="component" value="Chromosome"/>
</dbReference>
<dbReference type="AlphaFoldDB" id="A0AA51RRJ7"/>
<dbReference type="Pfam" id="PF00196">
    <property type="entry name" value="GerE"/>
    <property type="match status" value="1"/>
</dbReference>
<dbReference type="InterPro" id="IPR039420">
    <property type="entry name" value="WalR-like"/>
</dbReference>
<keyword evidence="1" id="KW-0238">DNA-binding</keyword>
<evidence type="ECO:0000256" key="1">
    <source>
        <dbReference type="ARBA" id="ARBA00023125"/>
    </source>
</evidence>
<dbReference type="Pfam" id="PF00072">
    <property type="entry name" value="Response_reg"/>
    <property type="match status" value="1"/>
</dbReference>
<dbReference type="SMART" id="SM00421">
    <property type="entry name" value="HTH_LUXR"/>
    <property type="match status" value="1"/>
</dbReference>
<dbReference type="PANTHER" id="PTHR43214:SF42">
    <property type="entry name" value="TRANSCRIPTIONAL REGULATORY PROTEIN DESR"/>
    <property type="match status" value="1"/>
</dbReference>
<dbReference type="KEGG" id="plei:Q9312_13810"/>
<dbReference type="InterPro" id="IPR000792">
    <property type="entry name" value="Tscrpt_reg_LuxR_C"/>
</dbReference>
<dbReference type="InterPro" id="IPR011006">
    <property type="entry name" value="CheY-like_superfamily"/>
</dbReference>
<dbReference type="PANTHER" id="PTHR43214">
    <property type="entry name" value="TWO-COMPONENT RESPONSE REGULATOR"/>
    <property type="match status" value="1"/>
</dbReference>
<dbReference type="CDD" id="cd06170">
    <property type="entry name" value="LuxR_C_like"/>
    <property type="match status" value="1"/>
</dbReference>
<dbReference type="Gene3D" id="3.40.50.2300">
    <property type="match status" value="1"/>
</dbReference>
<evidence type="ECO:0000259" key="4">
    <source>
        <dbReference type="PROSITE" id="PS50110"/>
    </source>
</evidence>
<feature type="modified residue" description="4-aspartylphosphate" evidence="2">
    <location>
        <position position="58"/>
    </location>
</feature>
<evidence type="ECO:0000313" key="5">
    <source>
        <dbReference type="EMBL" id="WMS86295.1"/>
    </source>
</evidence>
<name>A0AA51RRJ7_9GAMM</name>
<organism evidence="5 6">
    <name type="scientific">Pleionea litopenaei</name>
    <dbReference type="NCBI Taxonomy" id="3070815"/>
    <lineage>
        <taxon>Bacteria</taxon>
        <taxon>Pseudomonadati</taxon>
        <taxon>Pseudomonadota</taxon>
        <taxon>Gammaproteobacteria</taxon>
        <taxon>Oceanospirillales</taxon>
        <taxon>Pleioneaceae</taxon>
        <taxon>Pleionea</taxon>
    </lineage>
</organism>
<accession>A0AA51RRJ7</accession>
<dbReference type="SUPFAM" id="SSF52172">
    <property type="entry name" value="CheY-like"/>
    <property type="match status" value="1"/>
</dbReference>
<proteinExistence type="predicted"/>
<dbReference type="SUPFAM" id="SSF46894">
    <property type="entry name" value="C-terminal effector domain of the bipartite response regulators"/>
    <property type="match status" value="1"/>
</dbReference>
<dbReference type="RefSeq" id="WP_309201447.1">
    <property type="nucleotide sequence ID" value="NZ_CP133548.1"/>
</dbReference>
<protein>
    <submittedName>
        <fullName evidence="5">Response regulator transcription factor</fullName>
    </submittedName>
</protein>
<dbReference type="InterPro" id="IPR016032">
    <property type="entry name" value="Sig_transdc_resp-reg_C-effctor"/>
</dbReference>
<keyword evidence="6" id="KW-1185">Reference proteome</keyword>
<feature type="domain" description="HTH luxR-type" evidence="3">
    <location>
        <begin position="137"/>
        <end position="202"/>
    </location>
</feature>